<proteinExistence type="predicted"/>
<organism evidence="1 2">
    <name type="scientific">Elysia crispata</name>
    <name type="common">lettuce slug</name>
    <dbReference type="NCBI Taxonomy" id="231223"/>
    <lineage>
        <taxon>Eukaryota</taxon>
        <taxon>Metazoa</taxon>
        <taxon>Spiralia</taxon>
        <taxon>Lophotrochozoa</taxon>
        <taxon>Mollusca</taxon>
        <taxon>Gastropoda</taxon>
        <taxon>Heterobranchia</taxon>
        <taxon>Euthyneura</taxon>
        <taxon>Panpulmonata</taxon>
        <taxon>Sacoglossa</taxon>
        <taxon>Placobranchoidea</taxon>
        <taxon>Plakobranchidae</taxon>
        <taxon>Elysia</taxon>
    </lineage>
</organism>
<dbReference type="EMBL" id="JAWDGP010004286">
    <property type="protein sequence ID" value="KAK3765574.1"/>
    <property type="molecule type" value="Genomic_DNA"/>
</dbReference>
<evidence type="ECO:0000313" key="2">
    <source>
        <dbReference type="Proteomes" id="UP001283361"/>
    </source>
</evidence>
<dbReference type="AlphaFoldDB" id="A0AAE0Z9X4"/>
<protein>
    <submittedName>
        <fullName evidence="1">Uncharacterized protein</fullName>
    </submittedName>
</protein>
<sequence>MNCFPSCLELIRYHSTRLCHSSLGTAARTAHVTVWNGLPQDLRNGLLLSPGWGVTLSGIPRRIVCLILLASLVSFNEEIDRVLAFIFLSLRPVSTCHRNDRLSASGSNELNASSSSVQFRPDYVIAMDKEWILGGQRWGGPADQIGVILKPY</sequence>
<evidence type="ECO:0000313" key="1">
    <source>
        <dbReference type="EMBL" id="KAK3765574.1"/>
    </source>
</evidence>
<dbReference type="Proteomes" id="UP001283361">
    <property type="component" value="Unassembled WGS sequence"/>
</dbReference>
<name>A0AAE0Z9X4_9GAST</name>
<accession>A0AAE0Z9X4</accession>
<gene>
    <name evidence="1" type="ORF">RRG08_067296</name>
</gene>
<comment type="caution">
    <text evidence="1">The sequence shown here is derived from an EMBL/GenBank/DDBJ whole genome shotgun (WGS) entry which is preliminary data.</text>
</comment>
<keyword evidence="2" id="KW-1185">Reference proteome</keyword>
<reference evidence="1" key="1">
    <citation type="journal article" date="2023" name="G3 (Bethesda)">
        <title>A reference genome for the long-term kleptoplast-retaining sea slug Elysia crispata morphotype clarki.</title>
        <authorList>
            <person name="Eastman K.E."/>
            <person name="Pendleton A.L."/>
            <person name="Shaikh M.A."/>
            <person name="Suttiyut T."/>
            <person name="Ogas R."/>
            <person name="Tomko P."/>
            <person name="Gavelis G."/>
            <person name="Widhalm J.R."/>
            <person name="Wisecaver J.H."/>
        </authorList>
    </citation>
    <scope>NUCLEOTIDE SEQUENCE</scope>
    <source>
        <strain evidence="1">ECLA1</strain>
    </source>
</reference>